<evidence type="ECO:0000256" key="6">
    <source>
        <dbReference type="RuleBase" id="RU362091"/>
    </source>
</evidence>
<keyword evidence="5 7" id="KW-0472">Membrane</keyword>
<keyword evidence="9" id="KW-1185">Reference proteome</keyword>
<gene>
    <name evidence="8" type="ORF">ACJMK2_032312</name>
</gene>
<evidence type="ECO:0008006" key="10">
    <source>
        <dbReference type="Google" id="ProtNLM"/>
    </source>
</evidence>
<evidence type="ECO:0000313" key="8">
    <source>
        <dbReference type="EMBL" id="KAL3880040.1"/>
    </source>
</evidence>
<name>A0ABD3X1H0_SINWO</name>
<dbReference type="Pfam" id="PF00474">
    <property type="entry name" value="SSF"/>
    <property type="match status" value="1"/>
</dbReference>
<dbReference type="Proteomes" id="UP001634394">
    <property type="component" value="Unassembled WGS sequence"/>
</dbReference>
<reference evidence="8 9" key="1">
    <citation type="submission" date="2024-11" db="EMBL/GenBank/DDBJ databases">
        <title>Chromosome-level genome assembly of the freshwater bivalve Anodonta woodiana.</title>
        <authorList>
            <person name="Chen X."/>
        </authorList>
    </citation>
    <scope>NUCLEOTIDE SEQUENCE [LARGE SCALE GENOMIC DNA]</scope>
    <source>
        <strain evidence="8">MN2024</strain>
        <tissue evidence="8">Gills</tissue>
    </source>
</reference>
<feature type="transmembrane region" description="Helical" evidence="7">
    <location>
        <begin position="77"/>
        <end position="99"/>
    </location>
</feature>
<evidence type="ECO:0000313" key="9">
    <source>
        <dbReference type="Proteomes" id="UP001634394"/>
    </source>
</evidence>
<dbReference type="Gene3D" id="1.20.1730.10">
    <property type="entry name" value="Sodium/glucose cotransporter"/>
    <property type="match status" value="2"/>
</dbReference>
<comment type="subcellular location">
    <subcellularLocation>
        <location evidence="1">Membrane</location>
        <topology evidence="1">Multi-pass membrane protein</topology>
    </subcellularLocation>
</comment>
<evidence type="ECO:0000256" key="2">
    <source>
        <dbReference type="ARBA" id="ARBA00006434"/>
    </source>
</evidence>
<dbReference type="AlphaFoldDB" id="A0ABD3X1H0"/>
<dbReference type="GO" id="GO:0016020">
    <property type="term" value="C:membrane"/>
    <property type="evidence" value="ECO:0007669"/>
    <property type="project" value="UniProtKB-SubCell"/>
</dbReference>
<evidence type="ECO:0000256" key="7">
    <source>
        <dbReference type="SAM" id="Phobius"/>
    </source>
</evidence>
<dbReference type="PANTHER" id="PTHR11819">
    <property type="entry name" value="SOLUTE CARRIER FAMILY 5"/>
    <property type="match status" value="1"/>
</dbReference>
<accession>A0ABD3X1H0</accession>
<proteinExistence type="inferred from homology"/>
<feature type="transmembrane region" description="Helical" evidence="7">
    <location>
        <begin position="179"/>
        <end position="197"/>
    </location>
</feature>
<evidence type="ECO:0000256" key="5">
    <source>
        <dbReference type="ARBA" id="ARBA00023136"/>
    </source>
</evidence>
<feature type="transmembrane region" description="Helical" evidence="7">
    <location>
        <begin position="349"/>
        <end position="369"/>
    </location>
</feature>
<dbReference type="PANTHER" id="PTHR11819:SF195">
    <property type="entry name" value="SODIUM_GLUCOSE COTRANSPORTER 4"/>
    <property type="match status" value="1"/>
</dbReference>
<comment type="caution">
    <text evidence="8">The sequence shown here is derived from an EMBL/GenBank/DDBJ whole genome shotgun (WGS) entry which is preliminary data.</text>
</comment>
<dbReference type="PROSITE" id="PS50283">
    <property type="entry name" value="NA_SOLUT_SYMP_3"/>
    <property type="match status" value="1"/>
</dbReference>
<dbReference type="InterPro" id="IPR038377">
    <property type="entry name" value="Na/Glc_symporter_sf"/>
</dbReference>
<dbReference type="NCBIfam" id="TIGR00813">
    <property type="entry name" value="sss"/>
    <property type="match status" value="1"/>
</dbReference>
<evidence type="ECO:0000256" key="1">
    <source>
        <dbReference type="ARBA" id="ARBA00004141"/>
    </source>
</evidence>
<dbReference type="EMBL" id="JBJQND010000004">
    <property type="protein sequence ID" value="KAL3880040.1"/>
    <property type="molecule type" value="Genomic_DNA"/>
</dbReference>
<sequence length="580" mass="64322">MQSTVDDVSMMVLCNSTFRQNRTSTEGYFLAGKNMTWFPVGASIFASNVGAPMYIGLAGTAAASGFAVAIYEWHAVYLLIALGWVFVPVYVASGAYTMPEYLKKRFGGRRIRIYLSVLALILYILTKISAEIYSGAIFMKQLLNWNMYACILIILAVTCIYTVAGGLTAVIYTDTIQTIILLIGAFVLMILGFHKVGGWNAMIAKYPYAAANYTLANTSVHACGLPREDFQRIFRDPKTGDIPWTGAIFGLSTIGIWVWCTDQLMVQRCLSAKNLTHAKAGSLMAAVLKILPFFLWIIPGMISRILFPDEIACADPVKCEEVCGNRAGCTNIAYPLFVLRMLPGGLRGLMLSALLAALMSSLTSIFNSASTMFTMDIWRRIRPHSKQRELMLVGRISGAFWGLMAGLATGLSRMVVDFMFPAPVCGSNDPDNRPAVLKEVHFLHFAIIISGVCALVTTVVSLFTKSRPPEKIRRLTFWTRNDPKEPDISDSEVDDDSEDENIQTVEGIPPIQSQKSIPKRMYHWLCGISDKPRPKLTEDEKVLIRKKMTSISEKPFWKSLMNVLAIIVAIGTTFMLGFFN</sequence>
<comment type="similarity">
    <text evidence="2 6">Belongs to the sodium:solute symporter (SSF) (TC 2.A.21) family.</text>
</comment>
<feature type="transmembrane region" description="Helical" evidence="7">
    <location>
        <begin position="442"/>
        <end position="464"/>
    </location>
</feature>
<feature type="transmembrane region" description="Helical" evidence="7">
    <location>
        <begin position="145"/>
        <end position="172"/>
    </location>
</feature>
<keyword evidence="4 7" id="KW-1133">Transmembrane helix</keyword>
<feature type="transmembrane region" description="Helical" evidence="7">
    <location>
        <begin position="280"/>
        <end position="298"/>
    </location>
</feature>
<dbReference type="InterPro" id="IPR001734">
    <property type="entry name" value="Na/solute_symporter"/>
</dbReference>
<keyword evidence="3 7" id="KW-0812">Transmembrane</keyword>
<protein>
    <recommendedName>
        <fullName evidence="10">Sodium/glucose cotransporter 4</fullName>
    </recommendedName>
</protein>
<feature type="transmembrane region" description="Helical" evidence="7">
    <location>
        <begin position="390"/>
        <end position="411"/>
    </location>
</feature>
<feature type="transmembrane region" description="Helical" evidence="7">
    <location>
        <begin position="111"/>
        <end position="133"/>
    </location>
</feature>
<feature type="transmembrane region" description="Helical" evidence="7">
    <location>
        <begin position="556"/>
        <end position="579"/>
    </location>
</feature>
<evidence type="ECO:0000256" key="3">
    <source>
        <dbReference type="ARBA" id="ARBA00022692"/>
    </source>
</evidence>
<evidence type="ECO:0000256" key="4">
    <source>
        <dbReference type="ARBA" id="ARBA00022989"/>
    </source>
</evidence>
<feature type="transmembrane region" description="Helical" evidence="7">
    <location>
        <begin position="242"/>
        <end position="260"/>
    </location>
</feature>
<organism evidence="8 9">
    <name type="scientific">Sinanodonta woodiana</name>
    <name type="common">Chinese pond mussel</name>
    <name type="synonym">Anodonta woodiana</name>
    <dbReference type="NCBI Taxonomy" id="1069815"/>
    <lineage>
        <taxon>Eukaryota</taxon>
        <taxon>Metazoa</taxon>
        <taxon>Spiralia</taxon>
        <taxon>Lophotrochozoa</taxon>
        <taxon>Mollusca</taxon>
        <taxon>Bivalvia</taxon>
        <taxon>Autobranchia</taxon>
        <taxon>Heteroconchia</taxon>
        <taxon>Palaeoheterodonta</taxon>
        <taxon>Unionida</taxon>
        <taxon>Unionoidea</taxon>
        <taxon>Unionidae</taxon>
        <taxon>Unioninae</taxon>
        <taxon>Sinanodonta</taxon>
    </lineage>
</organism>